<evidence type="ECO:0000313" key="2">
    <source>
        <dbReference type="EMBL" id="OGM90550.1"/>
    </source>
</evidence>
<name>A0A1F8DPK3_9BACT</name>
<gene>
    <name evidence="2" type="ORF">A2755_03270</name>
</gene>
<dbReference type="AlphaFoldDB" id="A0A1F8DPK3"/>
<evidence type="ECO:0000313" key="3">
    <source>
        <dbReference type="Proteomes" id="UP000177029"/>
    </source>
</evidence>
<evidence type="ECO:0000256" key="1">
    <source>
        <dbReference type="SAM" id="SignalP"/>
    </source>
</evidence>
<dbReference type="EMBL" id="MGIP01000019">
    <property type="protein sequence ID" value="OGM90550.1"/>
    <property type="molecule type" value="Genomic_DNA"/>
</dbReference>
<protein>
    <submittedName>
        <fullName evidence="2">Uncharacterized protein</fullName>
    </submittedName>
</protein>
<feature type="chain" id="PRO_5009535163" evidence="1">
    <location>
        <begin position="23"/>
        <end position="186"/>
    </location>
</feature>
<dbReference type="STRING" id="1802555.A2755_03270"/>
<proteinExistence type="predicted"/>
<sequence>MKKVIKYSFFLFVFSVVLYSCGSAPEERENSFSLQVGTMNYEELMANIQYKGVELYDDVDEKILSPFSMTPQRKLEIVVVNGAMLGISGGDFTYNYLCETALRSGMKICPPEVAFHIALQEIHIPKLTASRSIGIAMHPIKDVYGRNYIFALGEHFTDEAITIGAQTIDEENPRYHPNDPFFIFCR</sequence>
<accession>A0A1F8DPK3</accession>
<dbReference type="PROSITE" id="PS51257">
    <property type="entry name" value="PROKAR_LIPOPROTEIN"/>
    <property type="match status" value="1"/>
</dbReference>
<organism evidence="2 3">
    <name type="scientific">Candidatus Wolfebacteria bacterium RIFCSPHIGHO2_01_FULL_48_22</name>
    <dbReference type="NCBI Taxonomy" id="1802555"/>
    <lineage>
        <taxon>Bacteria</taxon>
        <taxon>Candidatus Wolfeibacteriota</taxon>
    </lineage>
</organism>
<comment type="caution">
    <text evidence="2">The sequence shown here is derived from an EMBL/GenBank/DDBJ whole genome shotgun (WGS) entry which is preliminary data.</text>
</comment>
<keyword evidence="1" id="KW-0732">Signal</keyword>
<feature type="signal peptide" evidence="1">
    <location>
        <begin position="1"/>
        <end position="22"/>
    </location>
</feature>
<reference evidence="2 3" key="1">
    <citation type="journal article" date="2016" name="Nat. Commun.">
        <title>Thousands of microbial genomes shed light on interconnected biogeochemical processes in an aquifer system.</title>
        <authorList>
            <person name="Anantharaman K."/>
            <person name="Brown C.T."/>
            <person name="Hug L.A."/>
            <person name="Sharon I."/>
            <person name="Castelle C.J."/>
            <person name="Probst A.J."/>
            <person name="Thomas B.C."/>
            <person name="Singh A."/>
            <person name="Wilkins M.J."/>
            <person name="Karaoz U."/>
            <person name="Brodie E.L."/>
            <person name="Williams K.H."/>
            <person name="Hubbard S.S."/>
            <person name="Banfield J.F."/>
        </authorList>
    </citation>
    <scope>NUCLEOTIDE SEQUENCE [LARGE SCALE GENOMIC DNA]</scope>
</reference>
<dbReference type="Proteomes" id="UP000177029">
    <property type="component" value="Unassembled WGS sequence"/>
</dbReference>